<sequence>MLNPDTHSLIGLSEAELLERARAERAAIVSKYDRGRTEGDNEGSEEIAPPWEDPQFEDYHVTDKWGFIHDTRLPETHTKEEERSIEVEKNRMLKWKKMTKSWEKYHGTGVKHRAGGGSSKNMPAHHQISDKLYNRIYKGIPSSFRGYVWAKLLNLPTVKEEQKGKYNEMRKLGCEWSPDVRQIDLDVNRTFRDNIMFRKRYDVKQQQLFFMLVAYSVYNQEVGYCQGMSQIAALLLMYMDEEDAFWALSALMADTKYSMHGFFIPGFPKLLRFQELHNKILATKLPNLNKHLQRNCIDAGLYTLKWFFQCFLDRVPFPLCLRLWDVYLVEGERLLLAAGYTILKLHRRAIQQRDMEKILDFIQKELVLDFGYPDDEMMLAVRKSLEELRKAKLDNIGPPALNELPTLPFGSFVTPSVTAEMGVRAEPGEQERQLTQQLIEQQQKLQEQHRNDGSHTSLDQSIDDVSSVGGKVVSRGVSASGTTIGEGTFGSRASLANTSLTSAPDLSTLSSLTYARRNDTDQVSMSSEKMDGLSSSGRSLVSPDHKSVRSPRSPTVNRDGFRTGNDSLRADDTLTGRKRHLQSSRDTDLFTATSHPHLASTTETKSELRNDETDVHKNSDQYSTEDYRRSVQSDDGCYDPSDSTIPYTNFSSYTNGIDGHDSGSDEDRNDGSPVTNLAAVRPSKLSASQTTLIREPDITSTSEPATPRAGETPDTVRLYVPYADDENCDARSVSPSYSAGHGEMTPAASSVIGADDEEWSAHQASRRNETGKSKAPKSIESPKKSINCDPNKIKIHVDADESLSNPSTPRNVNTSLRSRLSEITEHRMLLRRVASLGAAEDECSIITITGSLLPRPWRAPRCRRARLAEVAVLLL</sequence>
<feature type="region of interest" description="Disordered" evidence="2">
    <location>
        <begin position="727"/>
        <end position="790"/>
    </location>
</feature>
<feature type="compositionally biased region" description="Basic and acidic residues" evidence="2">
    <location>
        <begin position="604"/>
        <end position="632"/>
    </location>
</feature>
<evidence type="ECO:0000256" key="1">
    <source>
        <dbReference type="ARBA" id="ARBA00022468"/>
    </source>
</evidence>
<dbReference type="Pfam" id="PF00566">
    <property type="entry name" value="RabGAP-TBC"/>
    <property type="match status" value="1"/>
</dbReference>
<organism evidence="4">
    <name type="scientific">Hyalella azteca</name>
    <name type="common">Amphipod</name>
    <dbReference type="NCBI Taxonomy" id="294128"/>
    <lineage>
        <taxon>Eukaryota</taxon>
        <taxon>Metazoa</taxon>
        <taxon>Ecdysozoa</taxon>
        <taxon>Arthropoda</taxon>
        <taxon>Crustacea</taxon>
        <taxon>Multicrustacea</taxon>
        <taxon>Malacostraca</taxon>
        <taxon>Eumalacostraca</taxon>
        <taxon>Peracarida</taxon>
        <taxon>Amphipoda</taxon>
        <taxon>Senticaudata</taxon>
        <taxon>Talitrida</taxon>
        <taxon>Talitroidea</taxon>
        <taxon>Hyalellidae</taxon>
        <taxon>Hyalella</taxon>
    </lineage>
</organism>
<feature type="region of interest" description="Disordered" evidence="2">
    <location>
        <begin position="519"/>
        <end position="714"/>
    </location>
</feature>
<name>A0A6A0H953_HYAAZ</name>
<dbReference type="Proteomes" id="UP000711488">
    <property type="component" value="Unassembled WGS sequence"/>
</dbReference>
<dbReference type="InterPro" id="IPR000195">
    <property type="entry name" value="Rab-GAP-TBC_dom"/>
</dbReference>
<protein>
    <recommendedName>
        <fullName evidence="3">Rab-GAP TBC domain-containing protein</fullName>
    </recommendedName>
</protein>
<dbReference type="FunFam" id="1.10.472.80:FF:000019">
    <property type="entry name" value="USP6 N-terminal like"/>
    <property type="match status" value="1"/>
</dbReference>
<evidence type="ECO:0000313" key="4">
    <source>
        <dbReference type="EMBL" id="KAA0201751.1"/>
    </source>
</evidence>
<dbReference type="GO" id="GO:0031267">
    <property type="term" value="F:small GTPase binding"/>
    <property type="evidence" value="ECO:0007669"/>
    <property type="project" value="TreeGrafter"/>
</dbReference>
<feature type="compositionally biased region" description="Polar residues" evidence="2">
    <location>
        <begin position="454"/>
        <end position="464"/>
    </location>
</feature>
<feature type="region of interest" description="Disordered" evidence="2">
    <location>
        <begin position="33"/>
        <end position="53"/>
    </location>
</feature>
<reference evidence="4" key="1">
    <citation type="submission" date="2014-08" db="EMBL/GenBank/DDBJ databases">
        <authorList>
            <person name="Murali S."/>
            <person name="Richards S."/>
            <person name="Bandaranaike D."/>
            <person name="Bellair M."/>
            <person name="Blankenburg K."/>
            <person name="Chao H."/>
            <person name="Dinh H."/>
            <person name="Doddapaneni H."/>
            <person name="Dugan-Rocha S."/>
            <person name="Elkadiri S."/>
            <person name="Gnanaolivu R."/>
            <person name="Hughes D."/>
            <person name="Lee S."/>
            <person name="Li M."/>
            <person name="Ming W."/>
            <person name="Munidasa M."/>
            <person name="Muniz J."/>
            <person name="Nguyen L."/>
            <person name="Osuji N."/>
            <person name="Pu L.-L."/>
            <person name="Puazo M."/>
            <person name="Skinner E."/>
            <person name="Qu C."/>
            <person name="Quiroz J."/>
            <person name="Raj R."/>
            <person name="Weissenberger G."/>
            <person name="Xin Y."/>
            <person name="Zou X."/>
            <person name="Han Y."/>
            <person name="Worley K."/>
            <person name="Muzny D."/>
            <person name="Gibbs R."/>
        </authorList>
    </citation>
    <scope>NUCLEOTIDE SEQUENCE</scope>
    <source>
        <strain evidence="4">HAZT.00-mixed</strain>
        <tissue evidence="4">Whole organism</tissue>
    </source>
</reference>
<accession>A0A6A0H953</accession>
<feature type="compositionally biased region" description="Polar residues" evidence="2">
    <location>
        <begin position="641"/>
        <end position="655"/>
    </location>
</feature>
<dbReference type="AlphaFoldDB" id="A0A6A0H953"/>
<evidence type="ECO:0000256" key="2">
    <source>
        <dbReference type="SAM" id="MobiDB-lite"/>
    </source>
</evidence>
<feature type="domain" description="Rab-GAP TBC" evidence="3">
    <location>
        <begin position="139"/>
        <end position="331"/>
    </location>
</feature>
<dbReference type="PANTHER" id="PTHR47219:SF19">
    <property type="entry name" value="USP6 N-TERMINAL-LIKE PROTEIN ISOFORM X1"/>
    <property type="match status" value="1"/>
</dbReference>
<dbReference type="FunFam" id="1.10.8.270:FF:000010">
    <property type="entry name" value="Putative USP6 N-terminal-like protein"/>
    <property type="match status" value="1"/>
</dbReference>
<dbReference type="SUPFAM" id="SSF47923">
    <property type="entry name" value="Ypt/Rab-GAP domain of gyp1p"/>
    <property type="match status" value="2"/>
</dbReference>
<dbReference type="Gene3D" id="1.10.472.80">
    <property type="entry name" value="Ypt/Rab-GAP domain of gyp1p, domain 3"/>
    <property type="match status" value="1"/>
</dbReference>
<dbReference type="SMART" id="SM00164">
    <property type="entry name" value="TBC"/>
    <property type="match status" value="1"/>
</dbReference>
<feature type="compositionally biased region" description="Polar residues" evidence="2">
    <location>
        <begin position="521"/>
        <end position="539"/>
    </location>
</feature>
<reference evidence="4" key="2">
    <citation type="journal article" date="2018" name="Environ. Sci. Technol.">
        <title>The Toxicogenome of Hyalella azteca: A Model for Sediment Ecotoxicology and Evolutionary Toxicology.</title>
        <authorList>
            <person name="Poynton H.C."/>
            <person name="Hasenbein S."/>
            <person name="Benoit J.B."/>
            <person name="Sepulveda M.S."/>
            <person name="Poelchau M.F."/>
            <person name="Hughes D.S.T."/>
            <person name="Murali S.C."/>
            <person name="Chen S."/>
            <person name="Glastad K.M."/>
            <person name="Goodisman M.A.D."/>
            <person name="Werren J.H."/>
            <person name="Vineis J.H."/>
            <person name="Bowen J.L."/>
            <person name="Friedrich M."/>
            <person name="Jones J."/>
            <person name="Robertson H.M."/>
            <person name="Feyereisen R."/>
            <person name="Mechler-Hickson A."/>
            <person name="Mathers N."/>
            <person name="Lee C.E."/>
            <person name="Colbourne J.K."/>
            <person name="Biales A."/>
            <person name="Johnston J.S."/>
            <person name="Wellborn G.A."/>
            <person name="Rosendale A.J."/>
            <person name="Cridge A.G."/>
            <person name="Munoz-Torres M.C."/>
            <person name="Bain P.A."/>
            <person name="Manny A.R."/>
            <person name="Major K.M."/>
            <person name="Lambert F.N."/>
            <person name="Vulpe C.D."/>
            <person name="Tuck P."/>
            <person name="Blalock B.J."/>
            <person name="Lin Y.Y."/>
            <person name="Smith M.E."/>
            <person name="Ochoa-Acuna H."/>
            <person name="Chen M.M."/>
            <person name="Childers C.P."/>
            <person name="Qu J."/>
            <person name="Dugan S."/>
            <person name="Lee S.L."/>
            <person name="Chao H."/>
            <person name="Dinh H."/>
            <person name="Han Y."/>
            <person name="Doddapaneni H."/>
            <person name="Worley K.C."/>
            <person name="Muzny D.M."/>
            <person name="Gibbs R.A."/>
            <person name="Richards S."/>
        </authorList>
    </citation>
    <scope>NUCLEOTIDE SEQUENCE</scope>
    <source>
        <strain evidence="4">HAZT.00-mixed</strain>
        <tissue evidence="4">Whole organism</tissue>
    </source>
</reference>
<feature type="compositionally biased region" description="Polar residues" evidence="2">
    <location>
        <begin position="685"/>
        <end position="704"/>
    </location>
</feature>
<dbReference type="GO" id="GO:0005096">
    <property type="term" value="F:GTPase activator activity"/>
    <property type="evidence" value="ECO:0007669"/>
    <property type="project" value="UniProtKB-KW"/>
</dbReference>
<gene>
    <name evidence="4" type="ORF">HAZT_HAZT001983</name>
</gene>
<dbReference type="EMBL" id="JQDR03005071">
    <property type="protein sequence ID" value="KAA0201751.1"/>
    <property type="molecule type" value="Genomic_DNA"/>
</dbReference>
<dbReference type="PROSITE" id="PS50086">
    <property type="entry name" value="TBC_RABGAP"/>
    <property type="match status" value="1"/>
</dbReference>
<dbReference type="InterPro" id="IPR035969">
    <property type="entry name" value="Rab-GAP_TBC_sf"/>
</dbReference>
<dbReference type="InterPro" id="IPR050302">
    <property type="entry name" value="Rab_GAP_TBC_domain"/>
</dbReference>
<feature type="compositionally biased region" description="Basic and acidic residues" evidence="2">
    <location>
        <begin position="658"/>
        <end position="670"/>
    </location>
</feature>
<reference evidence="4" key="3">
    <citation type="submission" date="2019-06" db="EMBL/GenBank/DDBJ databases">
        <authorList>
            <person name="Poynton C."/>
            <person name="Hasenbein S."/>
            <person name="Benoit J.B."/>
            <person name="Sepulveda M.S."/>
            <person name="Poelchau M.F."/>
            <person name="Murali S.C."/>
            <person name="Chen S."/>
            <person name="Glastad K.M."/>
            <person name="Werren J.H."/>
            <person name="Vineis J.H."/>
            <person name="Bowen J.L."/>
            <person name="Friedrich M."/>
            <person name="Jones J."/>
            <person name="Robertson H.M."/>
            <person name="Feyereisen R."/>
            <person name="Mechler-Hickson A."/>
            <person name="Mathers N."/>
            <person name="Lee C.E."/>
            <person name="Colbourne J.K."/>
            <person name="Biales A."/>
            <person name="Johnston J.S."/>
            <person name="Wellborn G.A."/>
            <person name="Rosendale A.J."/>
            <person name="Cridge A.G."/>
            <person name="Munoz-Torres M.C."/>
            <person name="Bain P.A."/>
            <person name="Manny A.R."/>
            <person name="Major K.M."/>
            <person name="Lambert F.N."/>
            <person name="Vulpe C.D."/>
            <person name="Tuck P."/>
            <person name="Blalock B.J."/>
            <person name="Lin Y.-Y."/>
            <person name="Smith M.E."/>
            <person name="Ochoa-Acuna H."/>
            <person name="Chen M.-J.M."/>
            <person name="Childers C.P."/>
            <person name="Qu J."/>
            <person name="Dugan S."/>
            <person name="Lee S.L."/>
            <person name="Chao H."/>
            <person name="Dinh H."/>
            <person name="Han Y."/>
            <person name="Doddapaneni H."/>
            <person name="Worley K.C."/>
            <person name="Muzny D.M."/>
            <person name="Gibbs R.A."/>
            <person name="Richards S."/>
        </authorList>
    </citation>
    <scope>NUCLEOTIDE SEQUENCE</scope>
    <source>
        <strain evidence="4">HAZT.00-mixed</strain>
        <tissue evidence="4">Whole organism</tissue>
    </source>
</reference>
<comment type="caution">
    <text evidence="4">The sequence shown here is derived from an EMBL/GenBank/DDBJ whole genome shotgun (WGS) entry which is preliminary data.</text>
</comment>
<feature type="compositionally biased region" description="Polar residues" evidence="2">
    <location>
        <begin position="590"/>
        <end position="603"/>
    </location>
</feature>
<evidence type="ECO:0000259" key="3">
    <source>
        <dbReference type="PROSITE" id="PS50086"/>
    </source>
</evidence>
<dbReference type="Gene3D" id="1.10.8.270">
    <property type="entry name" value="putative rabgap domain of human tbc1 domain family member 14 like domains"/>
    <property type="match status" value="1"/>
</dbReference>
<proteinExistence type="predicted"/>
<keyword evidence="1" id="KW-0343">GTPase activation</keyword>
<dbReference type="PANTHER" id="PTHR47219">
    <property type="entry name" value="RAB GTPASE-ACTIVATING PROTEIN 1-LIKE"/>
    <property type="match status" value="1"/>
</dbReference>
<feature type="region of interest" description="Disordered" evidence="2">
    <location>
        <begin position="440"/>
        <end position="465"/>
    </location>
</feature>